<dbReference type="GO" id="GO:0110001">
    <property type="term" value="C:toxin-antitoxin complex"/>
    <property type="evidence" value="ECO:0007669"/>
    <property type="project" value="InterPro"/>
</dbReference>
<gene>
    <name evidence="7" type="ordered locus">HMPREF0733_10760</name>
</gene>
<keyword evidence="4" id="KW-0547">Nucleotide-binding</keyword>
<keyword evidence="5" id="KW-0378">Hydrolase</keyword>
<evidence type="ECO:0000313" key="7">
    <source>
        <dbReference type="EMBL" id="ADP40218.1"/>
    </source>
</evidence>
<dbReference type="GO" id="GO:0016787">
    <property type="term" value="F:hydrolase activity"/>
    <property type="evidence" value="ECO:0007669"/>
    <property type="project" value="UniProtKB-KW"/>
</dbReference>
<evidence type="ECO:0000256" key="1">
    <source>
        <dbReference type="ARBA" id="ARBA00022553"/>
    </source>
</evidence>
<evidence type="ECO:0000256" key="5">
    <source>
        <dbReference type="ARBA" id="ARBA00022801"/>
    </source>
</evidence>
<dbReference type="Pfam" id="PF01934">
    <property type="entry name" value="HepT-like"/>
    <property type="match status" value="1"/>
</dbReference>
<dbReference type="InterPro" id="IPR037038">
    <property type="entry name" value="HepT-like_sf"/>
</dbReference>
<dbReference type="Proteomes" id="UP000000387">
    <property type="component" value="Chromosome"/>
</dbReference>
<dbReference type="PANTHER" id="PTHR34139:SF1">
    <property type="entry name" value="RNASE MJ1380-RELATED"/>
    <property type="match status" value="1"/>
</dbReference>
<reference evidence="8" key="1">
    <citation type="submission" date="2010-10" db="EMBL/GenBank/DDBJ databases">
        <title>The complete genome of Rothia dentocariosa ATCC 17931.</title>
        <authorList>
            <person name="Muzny D."/>
            <person name="Qin X."/>
            <person name="Buhay C."/>
            <person name="Dugan-Rocha S."/>
            <person name="Ding Y."/>
            <person name="Chen G."/>
            <person name="Hawes A."/>
            <person name="Holder M."/>
            <person name="Jhangiani S."/>
            <person name="Johnson A."/>
            <person name="Khan Z."/>
            <person name="Li Z."/>
            <person name="Liu W."/>
            <person name="Liu X."/>
            <person name="Perez L."/>
            <person name="Shen H."/>
            <person name="Wang Q."/>
            <person name="Watt J."/>
            <person name="Xi L."/>
            <person name="Xin Y."/>
            <person name="Zhou J."/>
            <person name="Deng J."/>
            <person name="Jiang H."/>
            <person name="Liu Y."/>
            <person name="Qu J."/>
            <person name="Song X.-Z."/>
            <person name="Zhang L."/>
            <person name="Villasana D."/>
            <person name="Johnson A."/>
            <person name="Liu J."/>
            <person name="Liyanage D."/>
            <person name="Lorensuhewa L."/>
            <person name="Robinson T."/>
            <person name="Song A."/>
            <person name="Song B.-B."/>
            <person name="Dinh H."/>
            <person name="Thornton R."/>
            <person name="Coyle M."/>
            <person name="Francisco L."/>
            <person name="Jackson L."/>
            <person name="Javaid M."/>
            <person name="Korchina V."/>
            <person name="Kovar C."/>
            <person name="Mata R."/>
            <person name="Mathew T."/>
            <person name="Ngo R."/>
            <person name="Nguyen L."/>
            <person name="Nguyen N."/>
            <person name="Okwuonu G."/>
            <person name="Ongeri F."/>
            <person name="Pham C."/>
            <person name="Simmons D."/>
            <person name="Wilczek-Boney K."/>
            <person name="Hale W."/>
            <person name="Jakkamsetti A."/>
            <person name="Pham P."/>
            <person name="Ruth R."/>
            <person name="San Lucas F."/>
            <person name="Warren J."/>
            <person name="Zhang J."/>
            <person name="Zhao Z."/>
            <person name="Zhou C."/>
            <person name="Zhu D."/>
            <person name="Lee S."/>
            <person name="Bess C."/>
            <person name="Blankenburg K."/>
            <person name="Forbes L."/>
            <person name="Fu Q."/>
            <person name="Gubbala S."/>
            <person name="Hirani K."/>
            <person name="Jayaseelan J.C."/>
            <person name="Lara F."/>
            <person name="Munidasa M."/>
            <person name="Palculict T."/>
            <person name="Patil S."/>
            <person name="Pu L.-L."/>
            <person name="Saada N."/>
            <person name="Tang L."/>
            <person name="Weissenberger G."/>
            <person name="Zhu Y."/>
            <person name="Hemphill L."/>
            <person name="Shang Y."/>
            <person name="Youmans B."/>
            <person name="Ayvaz T."/>
            <person name="Ross M."/>
            <person name="Santibanez J."/>
            <person name="Aqrawi P."/>
            <person name="Gross S."/>
            <person name="Joshi V."/>
            <person name="Fowler G."/>
            <person name="Nazareth L."/>
            <person name="Reid J."/>
            <person name="Worley K."/>
            <person name="Petrosino J."/>
            <person name="Highlander S."/>
            <person name="Gibbs R."/>
        </authorList>
    </citation>
    <scope>NUCLEOTIDE SEQUENCE [LARGE SCALE GENOMIC DNA]</scope>
    <source>
        <strain evidence="8">ATCC 17931 / CDC X599 / XDIA</strain>
    </source>
</reference>
<dbReference type="AlphaFoldDB" id="E3H270"/>
<dbReference type="InterPro" id="IPR008201">
    <property type="entry name" value="HepT-like"/>
</dbReference>
<dbReference type="RefSeq" id="WP_013398022.1">
    <property type="nucleotide sequence ID" value="NC_014643.1"/>
</dbReference>
<evidence type="ECO:0008006" key="9">
    <source>
        <dbReference type="Google" id="ProtNLM"/>
    </source>
</evidence>
<keyword evidence="3" id="KW-0540">Nuclease</keyword>
<dbReference type="GeneID" id="29743981"/>
<dbReference type="GO" id="GO:0000166">
    <property type="term" value="F:nucleotide binding"/>
    <property type="evidence" value="ECO:0007669"/>
    <property type="project" value="UniProtKB-KW"/>
</dbReference>
<dbReference type="PANTHER" id="PTHR34139">
    <property type="entry name" value="UPF0331 PROTEIN MJ0127"/>
    <property type="match status" value="1"/>
</dbReference>
<dbReference type="Gene3D" id="1.20.120.580">
    <property type="entry name" value="bsu32300-like"/>
    <property type="match status" value="1"/>
</dbReference>
<dbReference type="EMBL" id="CP002280">
    <property type="protein sequence ID" value="ADP40218.1"/>
    <property type="molecule type" value="Genomic_DNA"/>
</dbReference>
<evidence type="ECO:0000256" key="2">
    <source>
        <dbReference type="ARBA" id="ARBA00022649"/>
    </source>
</evidence>
<keyword evidence="2" id="KW-1277">Toxin-antitoxin system</keyword>
<protein>
    <recommendedName>
        <fullName evidence="9">DUF86 domain-containing protein</fullName>
    </recommendedName>
</protein>
<proteinExistence type="inferred from homology"/>
<dbReference type="GO" id="GO:0004540">
    <property type="term" value="F:RNA nuclease activity"/>
    <property type="evidence" value="ECO:0007669"/>
    <property type="project" value="InterPro"/>
</dbReference>
<sequence length="117" mass="13516">MKVPDPYIIMALDAGRRVQRYTPESAEAFFESELIQDAICMRLQEMGENLSKIRQQFPDYYQAHHSESWHRLIGLRNVISHGYGDIDLNIVWRIASQHLSGVMQELETLQASSLPDL</sequence>
<dbReference type="eggNOG" id="COG2361">
    <property type="taxonomic scope" value="Bacteria"/>
</dbReference>
<name>E3H270_ROTDC</name>
<organism evidence="7 8">
    <name type="scientific">Rothia dentocariosa (strain ATCC 17931 / CDC X599 / XDIA)</name>
    <dbReference type="NCBI Taxonomy" id="762948"/>
    <lineage>
        <taxon>Bacteria</taxon>
        <taxon>Bacillati</taxon>
        <taxon>Actinomycetota</taxon>
        <taxon>Actinomycetes</taxon>
        <taxon>Micrococcales</taxon>
        <taxon>Micrococcaceae</taxon>
        <taxon>Rothia</taxon>
    </lineage>
</organism>
<dbReference type="HOGENOM" id="CLU_142825_3_3_11"/>
<dbReference type="KEGG" id="rdn:HMPREF0733_10760"/>
<evidence type="ECO:0000256" key="4">
    <source>
        <dbReference type="ARBA" id="ARBA00022741"/>
    </source>
</evidence>
<keyword evidence="1" id="KW-0597">Phosphoprotein</keyword>
<evidence type="ECO:0000256" key="6">
    <source>
        <dbReference type="ARBA" id="ARBA00024207"/>
    </source>
</evidence>
<dbReference type="InterPro" id="IPR051813">
    <property type="entry name" value="HepT_RNase_toxin"/>
</dbReference>
<accession>E3H270</accession>
<comment type="similarity">
    <text evidence="6">Belongs to the HepT RNase toxin family.</text>
</comment>
<evidence type="ECO:0000313" key="8">
    <source>
        <dbReference type="Proteomes" id="UP000000387"/>
    </source>
</evidence>
<evidence type="ECO:0000256" key="3">
    <source>
        <dbReference type="ARBA" id="ARBA00022722"/>
    </source>
</evidence>